<sequence>MDQFTKFTQGISQNLSPFAEKVGANFTQFRQLASEKLGATAVITELPRDYIELENRFEGIRNIHLELIKYAKIFSQSDNSMDLKHFQTQLRDLTTNIGDKINTMAGTSRAMSLPSTGNDSIPTSAEPQTPYHAMSQLCIGNSEKIGLEEPLGAGLYKFGAAFDKIGDSRLRMNNDIRLNVVAALQTELSSKISIAQKLRKDVQGARLALDASKSSLKSATPAKENALRIEVEKSEDIFVTVVEDAMKQMRSVLESPDVIQSVSALASAQLEYYKEAQNILSSLIPELDEIRLTQDALYNHEADS</sequence>
<feature type="domain" description="BAR" evidence="1">
    <location>
        <begin position="21"/>
        <end position="289"/>
    </location>
</feature>
<accession>A0A1R1XL94</accession>
<gene>
    <name evidence="2" type="ORF">AYI69_g8205</name>
</gene>
<comment type="caution">
    <text evidence="2">The sequence shown here is derived from an EMBL/GenBank/DDBJ whole genome shotgun (WGS) entry which is preliminary data.</text>
</comment>
<dbReference type="InterPro" id="IPR027267">
    <property type="entry name" value="AH/BAR_dom_sf"/>
</dbReference>
<dbReference type="InterPro" id="IPR018859">
    <property type="entry name" value="BAR_dom-cont"/>
</dbReference>
<dbReference type="GO" id="GO:0005737">
    <property type="term" value="C:cytoplasm"/>
    <property type="evidence" value="ECO:0007669"/>
    <property type="project" value="InterPro"/>
</dbReference>
<dbReference type="AlphaFoldDB" id="A0A1R1XL94"/>
<organism evidence="2 3">
    <name type="scientific">Smittium culicis</name>
    <dbReference type="NCBI Taxonomy" id="133412"/>
    <lineage>
        <taxon>Eukaryota</taxon>
        <taxon>Fungi</taxon>
        <taxon>Fungi incertae sedis</taxon>
        <taxon>Zoopagomycota</taxon>
        <taxon>Kickxellomycotina</taxon>
        <taxon>Harpellomycetes</taxon>
        <taxon>Harpellales</taxon>
        <taxon>Legeriomycetaceae</taxon>
        <taxon>Smittium</taxon>
    </lineage>
</organism>
<dbReference type="OrthoDB" id="5549748at2759"/>
<evidence type="ECO:0000313" key="2">
    <source>
        <dbReference type="EMBL" id="OMJ15397.1"/>
    </source>
</evidence>
<name>A0A1R1XL94_9FUNG</name>
<reference evidence="3" key="1">
    <citation type="submission" date="2017-01" db="EMBL/GenBank/DDBJ databases">
        <authorList>
            <person name="Wang Y."/>
            <person name="White M."/>
            <person name="Kvist S."/>
            <person name="Moncalvo J.-M."/>
        </authorList>
    </citation>
    <scope>NUCLEOTIDE SEQUENCE [LARGE SCALE GENOMIC DNA]</scope>
    <source>
        <strain evidence="3">ID-206-W2</strain>
    </source>
</reference>
<evidence type="ECO:0000259" key="1">
    <source>
        <dbReference type="SMART" id="SM00721"/>
    </source>
</evidence>
<protein>
    <submittedName>
        <fullName evidence="2">Protein GVP36</fullName>
    </submittedName>
</protein>
<evidence type="ECO:0000313" key="3">
    <source>
        <dbReference type="Proteomes" id="UP000187429"/>
    </source>
</evidence>
<dbReference type="SMART" id="SM00721">
    <property type="entry name" value="BAR"/>
    <property type="match status" value="1"/>
</dbReference>
<dbReference type="Proteomes" id="UP000187429">
    <property type="component" value="Unassembled WGS sequence"/>
</dbReference>
<keyword evidence="3" id="KW-1185">Reference proteome</keyword>
<dbReference type="Gene3D" id="1.20.1270.60">
    <property type="entry name" value="Arfaptin homology (AH) domain/BAR domain"/>
    <property type="match status" value="1"/>
</dbReference>
<dbReference type="InterPro" id="IPR004148">
    <property type="entry name" value="BAR_dom"/>
</dbReference>
<dbReference type="SUPFAM" id="SSF103657">
    <property type="entry name" value="BAR/IMD domain-like"/>
    <property type="match status" value="1"/>
</dbReference>
<proteinExistence type="predicted"/>
<dbReference type="EMBL" id="LSSM01004274">
    <property type="protein sequence ID" value="OMJ15397.1"/>
    <property type="molecule type" value="Genomic_DNA"/>
</dbReference>
<dbReference type="Pfam" id="PF10455">
    <property type="entry name" value="BAR_2"/>
    <property type="match status" value="1"/>
</dbReference>